<feature type="signal peptide" evidence="1">
    <location>
        <begin position="1"/>
        <end position="16"/>
    </location>
</feature>
<gene>
    <name evidence="2" type="ORF">FOXG_20546</name>
</gene>
<evidence type="ECO:0000313" key="2">
    <source>
        <dbReference type="EMBL" id="KNB11692.1"/>
    </source>
</evidence>
<dbReference type="GeneID" id="28961252"/>
<reference evidence="2" key="2">
    <citation type="journal article" date="2010" name="Nature">
        <title>Comparative genomics reveals mobile pathogenicity chromosomes in Fusarium.</title>
        <authorList>
            <person name="Ma L.J."/>
            <person name="van der Does H.C."/>
            <person name="Borkovich K.A."/>
            <person name="Coleman J.J."/>
            <person name="Daboussi M.J."/>
            <person name="Di Pietro A."/>
            <person name="Dufresne M."/>
            <person name="Freitag M."/>
            <person name="Grabherr M."/>
            <person name="Henrissat B."/>
            <person name="Houterman P.M."/>
            <person name="Kang S."/>
            <person name="Shim W.B."/>
            <person name="Woloshuk C."/>
            <person name="Xie X."/>
            <person name="Xu J.R."/>
            <person name="Antoniw J."/>
            <person name="Baker S.E."/>
            <person name="Bluhm B.H."/>
            <person name="Breakspear A."/>
            <person name="Brown D.W."/>
            <person name="Butchko R.A."/>
            <person name="Chapman S."/>
            <person name="Coulson R."/>
            <person name="Coutinho P.M."/>
            <person name="Danchin E.G."/>
            <person name="Diener A."/>
            <person name="Gale L.R."/>
            <person name="Gardiner D.M."/>
            <person name="Goff S."/>
            <person name="Hammond-Kosack K.E."/>
            <person name="Hilburn K."/>
            <person name="Hua-Van A."/>
            <person name="Jonkers W."/>
            <person name="Kazan K."/>
            <person name="Kodira C.D."/>
            <person name="Koehrsen M."/>
            <person name="Kumar L."/>
            <person name="Lee Y.H."/>
            <person name="Li L."/>
            <person name="Manners J.M."/>
            <person name="Miranda-Saavedra D."/>
            <person name="Mukherjee M."/>
            <person name="Park G."/>
            <person name="Park J."/>
            <person name="Park S.Y."/>
            <person name="Proctor R.H."/>
            <person name="Regev A."/>
            <person name="Ruiz-Roldan M.C."/>
            <person name="Sain D."/>
            <person name="Sakthikumar S."/>
            <person name="Sykes S."/>
            <person name="Schwartz D.C."/>
            <person name="Turgeon B.G."/>
            <person name="Wapinski I."/>
            <person name="Yoder O."/>
            <person name="Young S."/>
            <person name="Zeng Q."/>
            <person name="Zhou S."/>
            <person name="Galagan J."/>
            <person name="Cuomo C.A."/>
            <person name="Kistler H.C."/>
            <person name="Rep M."/>
        </authorList>
    </citation>
    <scope>NUCLEOTIDE SEQUENCE [LARGE SCALE GENOMIC DNA]</scope>
    <source>
        <strain evidence="2">4287</strain>
    </source>
</reference>
<name>A0A0J9WR05_FUSO4</name>
<feature type="chain" id="PRO_5005325290" evidence="1">
    <location>
        <begin position="17"/>
        <end position="46"/>
    </location>
</feature>
<dbReference type="Proteomes" id="UP000009097">
    <property type="component" value="Unassembled WGS sequence"/>
</dbReference>
<dbReference type="EMBL" id="DS231710">
    <property type="protein sequence ID" value="KNB11692.1"/>
    <property type="molecule type" value="Genomic_DNA"/>
</dbReference>
<dbReference type="VEuPathDB" id="FungiDB:FOXG_20546"/>
<proteinExistence type="predicted"/>
<protein>
    <submittedName>
        <fullName evidence="2">Uncharacterized protein</fullName>
    </submittedName>
</protein>
<evidence type="ECO:0000313" key="3">
    <source>
        <dbReference type="Proteomes" id="UP000009097"/>
    </source>
</evidence>
<dbReference type="KEGG" id="fox:FOXG_20546"/>
<organism evidence="2 3">
    <name type="scientific">Fusarium oxysporum f. sp. lycopersici (strain 4287 / CBS 123668 / FGSC 9935 / NRRL 34936)</name>
    <name type="common">Fusarium vascular wilt of tomato</name>
    <dbReference type="NCBI Taxonomy" id="426428"/>
    <lineage>
        <taxon>Eukaryota</taxon>
        <taxon>Fungi</taxon>
        <taxon>Dikarya</taxon>
        <taxon>Ascomycota</taxon>
        <taxon>Pezizomycotina</taxon>
        <taxon>Sordariomycetes</taxon>
        <taxon>Hypocreomycetidae</taxon>
        <taxon>Hypocreales</taxon>
        <taxon>Nectriaceae</taxon>
        <taxon>Fusarium</taxon>
        <taxon>Fusarium oxysporum species complex</taxon>
    </lineage>
</organism>
<sequence length="46" mass="5156">MIILPLALYLRYSMLAGTGKCCILGTLKDEGCVGRQHKMKESDREI</sequence>
<reference evidence="2" key="1">
    <citation type="submission" date="2007-04" db="EMBL/GenBank/DDBJ databases">
        <authorList>
            <consortium name="The Broad Institute Genome Sequencing Platform"/>
            <person name="Birren B."/>
            <person name="Lander E."/>
            <person name="Galagan J."/>
            <person name="Nusbaum C."/>
            <person name="Devon K."/>
            <person name="Ma L.-J."/>
            <person name="Jaffe D."/>
            <person name="Butler J."/>
            <person name="Alvarez P."/>
            <person name="Gnerre S."/>
            <person name="Grabherr M."/>
            <person name="Kleber M."/>
            <person name="Mauceli E."/>
            <person name="Brockman W."/>
            <person name="MacCallum I.A."/>
            <person name="Young S."/>
            <person name="LaButti K."/>
            <person name="DeCaprio D."/>
            <person name="Crawford M."/>
            <person name="Koehrsen M."/>
            <person name="Engels R."/>
            <person name="Montgomery P."/>
            <person name="Pearson M."/>
            <person name="Howarth C."/>
            <person name="Larson L."/>
            <person name="White J."/>
            <person name="O'Leary S."/>
            <person name="Kodira C."/>
            <person name="Zeng Q."/>
            <person name="Yandava C."/>
            <person name="Alvarado L."/>
            <person name="Kistler C."/>
            <person name="Shim W.-B."/>
            <person name="Kang S."/>
            <person name="Woloshuk C."/>
        </authorList>
    </citation>
    <scope>NUCLEOTIDE SEQUENCE</scope>
    <source>
        <strain evidence="2">4287</strain>
    </source>
</reference>
<accession>A0A0J9WR05</accession>
<evidence type="ECO:0000256" key="1">
    <source>
        <dbReference type="SAM" id="SignalP"/>
    </source>
</evidence>
<dbReference type="AlphaFoldDB" id="A0A0J9WR05"/>
<keyword evidence="1" id="KW-0732">Signal</keyword>
<dbReference type="RefSeq" id="XP_018249737.1">
    <property type="nucleotide sequence ID" value="XM_018400830.1"/>
</dbReference>